<protein>
    <recommendedName>
        <fullName evidence="3">Lipoprotein</fullName>
    </recommendedName>
</protein>
<sequence>MRGVIHLVAVSLFLTGCSHKPYGRLCPGEVSTLNGKVTGHSSAWVFDEIQHFSVTHKSNTVNSGYLKSADPSLYVPSATTAEGFMAQRLSPDRFRLIDAEQNEMVTWNCPTHAVTP</sequence>
<gene>
    <name evidence="1" type="ORF">HGT73_04065</name>
</gene>
<dbReference type="PROSITE" id="PS51257">
    <property type="entry name" value="PROKAR_LIPOPROTEIN"/>
    <property type="match status" value="1"/>
</dbReference>
<proteinExistence type="predicted"/>
<reference evidence="1 2" key="1">
    <citation type="submission" date="2020-04" db="EMBL/GenBank/DDBJ databases">
        <title>Genome sequencing of Rosenbergiella species.</title>
        <authorList>
            <person name="Alvarez-Perez S."/>
            <person name="Lievens B."/>
        </authorList>
    </citation>
    <scope>NUCLEOTIDE SEQUENCE [LARGE SCALE GENOMIC DNA]</scope>
    <source>
        <strain evidence="1 2">CdVSA20.1</strain>
    </source>
</reference>
<evidence type="ECO:0000313" key="1">
    <source>
        <dbReference type="EMBL" id="MBT0726564.1"/>
    </source>
</evidence>
<evidence type="ECO:0000313" key="2">
    <source>
        <dbReference type="Proteomes" id="UP000786875"/>
    </source>
</evidence>
<evidence type="ECO:0008006" key="3">
    <source>
        <dbReference type="Google" id="ProtNLM"/>
    </source>
</evidence>
<dbReference type="EMBL" id="JABBFO010000002">
    <property type="protein sequence ID" value="MBT0726564.1"/>
    <property type="molecule type" value="Genomic_DNA"/>
</dbReference>
<accession>A0ABS5T2K4</accession>
<dbReference type="RefSeq" id="WP_214212378.1">
    <property type="nucleotide sequence ID" value="NZ_JABBFO010000002.1"/>
</dbReference>
<name>A0ABS5T2K4_9GAMM</name>
<dbReference type="Proteomes" id="UP000786875">
    <property type="component" value="Unassembled WGS sequence"/>
</dbReference>
<comment type="caution">
    <text evidence="1">The sequence shown here is derived from an EMBL/GenBank/DDBJ whole genome shotgun (WGS) entry which is preliminary data.</text>
</comment>
<organism evidence="1 2">
    <name type="scientific">Rosenbergiella australiborealis</name>
    <dbReference type="NCBI Taxonomy" id="1544696"/>
    <lineage>
        <taxon>Bacteria</taxon>
        <taxon>Pseudomonadati</taxon>
        <taxon>Pseudomonadota</taxon>
        <taxon>Gammaproteobacteria</taxon>
        <taxon>Enterobacterales</taxon>
        <taxon>Erwiniaceae</taxon>
        <taxon>Rosenbergiella</taxon>
    </lineage>
</organism>
<keyword evidence="2" id="KW-1185">Reference proteome</keyword>